<protein>
    <submittedName>
        <fullName evidence="8">EamA family transporter</fullName>
    </submittedName>
</protein>
<feature type="transmembrane region" description="Helical" evidence="6">
    <location>
        <begin position="284"/>
        <end position="301"/>
    </location>
</feature>
<dbReference type="OrthoDB" id="9813617at2"/>
<dbReference type="Gene3D" id="1.10.3730.20">
    <property type="match status" value="1"/>
</dbReference>
<feature type="transmembrane region" description="Helical" evidence="6">
    <location>
        <begin position="113"/>
        <end position="130"/>
    </location>
</feature>
<dbReference type="InterPro" id="IPR051258">
    <property type="entry name" value="Diverse_Substrate_Transporter"/>
</dbReference>
<evidence type="ECO:0000313" key="9">
    <source>
        <dbReference type="Proteomes" id="UP000266206"/>
    </source>
</evidence>
<gene>
    <name evidence="8" type="ORF">CJP73_09265</name>
</gene>
<keyword evidence="3 6" id="KW-0812">Transmembrane</keyword>
<dbReference type="EMBL" id="NQYH01000006">
    <property type="protein sequence ID" value="RIY40965.1"/>
    <property type="molecule type" value="Genomic_DNA"/>
</dbReference>
<dbReference type="Pfam" id="PF00892">
    <property type="entry name" value="EamA"/>
    <property type="match status" value="2"/>
</dbReference>
<feature type="transmembrane region" description="Helical" evidence="6">
    <location>
        <begin position="84"/>
        <end position="107"/>
    </location>
</feature>
<reference evidence="8 9" key="1">
    <citation type="submission" date="2017-08" db="EMBL/GenBank/DDBJ databases">
        <title>Pusillimonas indicus sp. nov., a member of the family Alcaligenaceae isolated from surface seawater.</title>
        <authorList>
            <person name="Li J."/>
        </authorList>
    </citation>
    <scope>NUCLEOTIDE SEQUENCE [LARGE SCALE GENOMIC DNA]</scope>
    <source>
        <strain evidence="8 9">L52-1-41</strain>
    </source>
</reference>
<keyword evidence="5 6" id="KW-0472">Membrane</keyword>
<dbReference type="InterPro" id="IPR037185">
    <property type="entry name" value="EmrE-like"/>
</dbReference>
<feature type="transmembrane region" description="Helical" evidence="6">
    <location>
        <begin position="197"/>
        <end position="216"/>
    </location>
</feature>
<feature type="transmembrane region" description="Helical" evidence="6">
    <location>
        <begin position="139"/>
        <end position="157"/>
    </location>
</feature>
<dbReference type="PANTHER" id="PTHR42920">
    <property type="entry name" value="OS03G0707200 PROTEIN-RELATED"/>
    <property type="match status" value="1"/>
</dbReference>
<evidence type="ECO:0000256" key="2">
    <source>
        <dbReference type="ARBA" id="ARBA00022475"/>
    </source>
</evidence>
<keyword evidence="2" id="KW-1003">Cell membrane</keyword>
<feature type="domain" description="EamA" evidence="7">
    <location>
        <begin position="12"/>
        <end position="153"/>
    </location>
</feature>
<evidence type="ECO:0000256" key="6">
    <source>
        <dbReference type="SAM" id="Phobius"/>
    </source>
</evidence>
<evidence type="ECO:0000259" key="7">
    <source>
        <dbReference type="Pfam" id="PF00892"/>
    </source>
</evidence>
<evidence type="ECO:0000256" key="4">
    <source>
        <dbReference type="ARBA" id="ARBA00022989"/>
    </source>
</evidence>
<feature type="transmembrane region" description="Helical" evidence="6">
    <location>
        <begin position="42"/>
        <end position="63"/>
    </location>
</feature>
<feature type="transmembrane region" description="Helical" evidence="6">
    <location>
        <begin position="228"/>
        <end position="251"/>
    </location>
</feature>
<comment type="subcellular location">
    <subcellularLocation>
        <location evidence="1">Cell membrane</location>
        <topology evidence="1">Multi-pass membrane protein</topology>
    </subcellularLocation>
</comment>
<dbReference type="Proteomes" id="UP000266206">
    <property type="component" value="Unassembled WGS sequence"/>
</dbReference>
<dbReference type="GO" id="GO:0005886">
    <property type="term" value="C:plasma membrane"/>
    <property type="evidence" value="ECO:0007669"/>
    <property type="project" value="UniProtKB-SubCell"/>
</dbReference>
<feature type="transmembrane region" description="Helical" evidence="6">
    <location>
        <begin position="258"/>
        <end position="278"/>
    </location>
</feature>
<name>A0A3A1YTJ4_9BURK</name>
<proteinExistence type="predicted"/>
<dbReference type="SUPFAM" id="SSF103481">
    <property type="entry name" value="Multidrug resistance efflux transporter EmrE"/>
    <property type="match status" value="2"/>
</dbReference>
<keyword evidence="4 6" id="KW-1133">Transmembrane helix</keyword>
<sequence length="305" mass="33146">MMPVNSAKRFWAGYCLAILGAIFFSAKGVVVKMTYLYEGVDAVTIIGFRMLLSGPIFLAVAAYQANKARKGLIPRLTVRQRWQIVLLGFIGYYLSSFLAFLGLQTISAGLERVVLYLSPTFVLLITALYFKRPIAPRQWLALALSYAGVVFVFLHDLSFAGPAVIVGAGFVLASALCYSVYLIGSAEIIKVVGATRLVAYAMSVSAAFTIAQFFWVHSWAGLQQPWPVYQLSLIHATLNTVAPTFMIMWAVARIGAPLTSQLGLIGPVSVLFLAAWLLGEPITVLQLIGTAFVLTGVIVLGRGRR</sequence>
<accession>A0A3A1YTJ4</accession>
<dbReference type="PANTHER" id="PTHR42920:SF5">
    <property type="entry name" value="EAMA DOMAIN-CONTAINING PROTEIN"/>
    <property type="match status" value="1"/>
</dbReference>
<evidence type="ECO:0000313" key="8">
    <source>
        <dbReference type="EMBL" id="RIY40965.1"/>
    </source>
</evidence>
<dbReference type="AlphaFoldDB" id="A0A3A1YTJ4"/>
<dbReference type="RefSeq" id="WP_114419701.1">
    <property type="nucleotide sequence ID" value="NZ_NQYH01000006.1"/>
</dbReference>
<feature type="transmembrane region" description="Helical" evidence="6">
    <location>
        <begin position="163"/>
        <end position="185"/>
    </location>
</feature>
<evidence type="ECO:0000256" key="5">
    <source>
        <dbReference type="ARBA" id="ARBA00023136"/>
    </source>
</evidence>
<feature type="transmembrane region" description="Helical" evidence="6">
    <location>
        <begin position="12"/>
        <end position="30"/>
    </location>
</feature>
<dbReference type="InterPro" id="IPR000620">
    <property type="entry name" value="EamA_dom"/>
</dbReference>
<evidence type="ECO:0000256" key="1">
    <source>
        <dbReference type="ARBA" id="ARBA00004651"/>
    </source>
</evidence>
<comment type="caution">
    <text evidence="8">The sequence shown here is derived from an EMBL/GenBank/DDBJ whole genome shotgun (WGS) entry which is preliminary data.</text>
</comment>
<evidence type="ECO:0000256" key="3">
    <source>
        <dbReference type="ARBA" id="ARBA00022692"/>
    </source>
</evidence>
<organism evidence="8 9">
    <name type="scientific">Neopusillimonas maritima</name>
    <dbReference type="NCBI Taxonomy" id="2026239"/>
    <lineage>
        <taxon>Bacteria</taxon>
        <taxon>Pseudomonadati</taxon>
        <taxon>Pseudomonadota</taxon>
        <taxon>Betaproteobacteria</taxon>
        <taxon>Burkholderiales</taxon>
        <taxon>Alcaligenaceae</taxon>
        <taxon>Neopusillimonas</taxon>
    </lineage>
</organism>
<feature type="domain" description="EamA" evidence="7">
    <location>
        <begin position="167"/>
        <end position="300"/>
    </location>
</feature>